<accession>M2YQF7</accession>
<dbReference type="Proteomes" id="UP000016932">
    <property type="component" value="Unassembled WGS sequence"/>
</dbReference>
<protein>
    <submittedName>
        <fullName evidence="2">Uncharacterized protein</fullName>
    </submittedName>
</protein>
<evidence type="ECO:0000313" key="3">
    <source>
        <dbReference type="Proteomes" id="UP000016932"/>
    </source>
</evidence>
<feature type="region of interest" description="Disordered" evidence="1">
    <location>
        <begin position="187"/>
        <end position="224"/>
    </location>
</feature>
<sequence length="224" mass="24655">MVYTLCREQLNAGGGAASMRAMRSRSKTYSRDSPLRLRVCSQMRMNAVGKFGIPLVFWIPLQHFQNDSCDSPEIGVRTPDRVPAAMPPNAGAIVINYCPWLLDNNIPTAIDSIAMKIRLGKSGEKAEWVIELTEPILLLNLGSTISIVLVLLRSFCSVVDEPKDDVLISRRSKGLEQFIMGLNGEVKKSSDDAEEEAKPSTPSGIDFTSHPSTHSTPSTRHNLM</sequence>
<keyword evidence="3" id="KW-1185">Reference proteome</keyword>
<evidence type="ECO:0000313" key="2">
    <source>
        <dbReference type="EMBL" id="EME79960.1"/>
    </source>
</evidence>
<name>M2YQF7_PSEFD</name>
<dbReference type="HOGENOM" id="CLU_1235501_0_0_1"/>
<proteinExistence type="predicted"/>
<organism evidence="2 3">
    <name type="scientific">Pseudocercospora fijiensis (strain CIRAD86)</name>
    <name type="common">Black leaf streak disease fungus</name>
    <name type="synonym">Mycosphaerella fijiensis</name>
    <dbReference type="NCBI Taxonomy" id="383855"/>
    <lineage>
        <taxon>Eukaryota</taxon>
        <taxon>Fungi</taxon>
        <taxon>Dikarya</taxon>
        <taxon>Ascomycota</taxon>
        <taxon>Pezizomycotina</taxon>
        <taxon>Dothideomycetes</taxon>
        <taxon>Dothideomycetidae</taxon>
        <taxon>Mycosphaerellales</taxon>
        <taxon>Mycosphaerellaceae</taxon>
        <taxon>Pseudocercospora</taxon>
    </lineage>
</organism>
<dbReference type="GeneID" id="19333661"/>
<reference evidence="2 3" key="1">
    <citation type="journal article" date="2012" name="PLoS Pathog.">
        <title>Diverse lifestyles and strategies of plant pathogenesis encoded in the genomes of eighteen Dothideomycetes fungi.</title>
        <authorList>
            <person name="Ohm R.A."/>
            <person name="Feau N."/>
            <person name="Henrissat B."/>
            <person name="Schoch C.L."/>
            <person name="Horwitz B.A."/>
            <person name="Barry K.W."/>
            <person name="Condon B.J."/>
            <person name="Copeland A.C."/>
            <person name="Dhillon B."/>
            <person name="Glaser F."/>
            <person name="Hesse C.N."/>
            <person name="Kosti I."/>
            <person name="LaButti K."/>
            <person name="Lindquist E.A."/>
            <person name="Lucas S."/>
            <person name="Salamov A.A."/>
            <person name="Bradshaw R.E."/>
            <person name="Ciuffetti L."/>
            <person name="Hamelin R.C."/>
            <person name="Kema G.H.J."/>
            <person name="Lawrence C."/>
            <person name="Scott J.A."/>
            <person name="Spatafora J.W."/>
            <person name="Turgeon B.G."/>
            <person name="de Wit P.J.G.M."/>
            <person name="Zhong S."/>
            <person name="Goodwin S.B."/>
            <person name="Grigoriev I.V."/>
        </authorList>
    </citation>
    <scope>NUCLEOTIDE SEQUENCE [LARGE SCALE GENOMIC DNA]</scope>
    <source>
        <strain evidence="2 3">CIRAD86</strain>
    </source>
</reference>
<gene>
    <name evidence="2" type="ORF">MYCFIDRAFT_176960</name>
</gene>
<dbReference type="EMBL" id="KB446561">
    <property type="protein sequence ID" value="EME79960.1"/>
    <property type="molecule type" value="Genomic_DNA"/>
</dbReference>
<evidence type="ECO:0000256" key="1">
    <source>
        <dbReference type="SAM" id="MobiDB-lite"/>
    </source>
</evidence>
<feature type="compositionally biased region" description="Low complexity" evidence="1">
    <location>
        <begin position="208"/>
        <end position="224"/>
    </location>
</feature>
<dbReference type="RefSeq" id="XP_007929053.1">
    <property type="nucleotide sequence ID" value="XM_007930862.1"/>
</dbReference>
<dbReference type="AlphaFoldDB" id="M2YQF7"/>
<dbReference type="KEGG" id="pfj:MYCFIDRAFT_176960"/>
<dbReference type="VEuPathDB" id="FungiDB:MYCFIDRAFT_176960"/>